<evidence type="ECO:0000313" key="4">
    <source>
        <dbReference type="Proteomes" id="UP000632289"/>
    </source>
</evidence>
<dbReference type="GO" id="GO:0005886">
    <property type="term" value="C:plasma membrane"/>
    <property type="evidence" value="ECO:0007669"/>
    <property type="project" value="TreeGrafter"/>
</dbReference>
<name>A0A927EWX4_9ACTN</name>
<dbReference type="InterPro" id="IPR003439">
    <property type="entry name" value="ABC_transporter-like_ATP-bd"/>
</dbReference>
<organism evidence="3 4">
    <name type="scientific">Streptomyces chumphonensis</name>
    <dbReference type="NCBI Taxonomy" id="1214925"/>
    <lineage>
        <taxon>Bacteria</taxon>
        <taxon>Bacillati</taxon>
        <taxon>Actinomycetota</taxon>
        <taxon>Actinomycetes</taxon>
        <taxon>Kitasatosporales</taxon>
        <taxon>Streptomycetaceae</taxon>
        <taxon>Streptomyces</taxon>
    </lineage>
</organism>
<dbReference type="InterPro" id="IPR027417">
    <property type="entry name" value="P-loop_NTPase"/>
</dbReference>
<feature type="region of interest" description="Disordered" evidence="1">
    <location>
        <begin position="210"/>
        <end position="269"/>
    </location>
</feature>
<keyword evidence="3" id="KW-0547">Nucleotide-binding</keyword>
<dbReference type="Proteomes" id="UP000632289">
    <property type="component" value="Unassembled WGS sequence"/>
</dbReference>
<evidence type="ECO:0000259" key="2">
    <source>
        <dbReference type="PROSITE" id="PS50893"/>
    </source>
</evidence>
<reference evidence="3" key="1">
    <citation type="submission" date="2020-09" db="EMBL/GenBank/DDBJ databases">
        <title>Secondary metabolite and genome analysis of marine Streptomyces chumphonensis KK1-2T.</title>
        <authorList>
            <person name="Phongsopitanun W."/>
            <person name="Kanchanasin P."/>
            <person name="Pittayakhajonwut P."/>
            <person name="Suwanborirux K."/>
            <person name="Tanasupawat S."/>
        </authorList>
    </citation>
    <scope>NUCLEOTIDE SEQUENCE</scope>
    <source>
        <strain evidence="3">KK1-2</strain>
    </source>
</reference>
<sequence>MEGAAVSARDLGLRGSSGAVFEGVSLEAPPGALIAVTGPSGSGRTCLLLTLTGRMRPTSGHATVAGHRVPQRMGSVRRVAALGPVPGVTDLEPSWTVTEHLRERALLRRPRRGLRRERAAERRERVAEALDRAGLRPGDLPKGPRTTVRHLERLEALRLGVALALLDRPRLLALDDADLKLSDPERAELWELLRGLTEEGTTVLAVCSEPPPDVLTVRTTTTGEGPGEPVEERDDAPGDAPDGEPGDVPGDDTTGEGDADDACTTTGRA</sequence>
<evidence type="ECO:0000256" key="1">
    <source>
        <dbReference type="SAM" id="MobiDB-lite"/>
    </source>
</evidence>
<keyword evidence="4" id="KW-1185">Reference proteome</keyword>
<gene>
    <name evidence="3" type="ORF">IF129_01485</name>
</gene>
<feature type="domain" description="ABC transporter" evidence="2">
    <location>
        <begin position="6"/>
        <end position="245"/>
    </location>
</feature>
<dbReference type="SUPFAM" id="SSF52540">
    <property type="entry name" value="P-loop containing nucleoside triphosphate hydrolases"/>
    <property type="match status" value="1"/>
</dbReference>
<dbReference type="PROSITE" id="PS50893">
    <property type="entry name" value="ABC_TRANSPORTER_2"/>
    <property type="match status" value="1"/>
</dbReference>
<dbReference type="InterPro" id="IPR015854">
    <property type="entry name" value="ABC_transpr_LolD-like"/>
</dbReference>
<accession>A0A927EWX4</accession>
<dbReference type="PANTHER" id="PTHR24220">
    <property type="entry name" value="IMPORT ATP-BINDING PROTEIN"/>
    <property type="match status" value="1"/>
</dbReference>
<proteinExistence type="predicted"/>
<dbReference type="GO" id="GO:0005524">
    <property type="term" value="F:ATP binding"/>
    <property type="evidence" value="ECO:0007669"/>
    <property type="project" value="UniProtKB-KW"/>
</dbReference>
<feature type="compositionally biased region" description="Acidic residues" evidence="1">
    <location>
        <begin position="241"/>
        <end position="261"/>
    </location>
</feature>
<protein>
    <submittedName>
        <fullName evidence="3">ATP-binding cassette domain-containing protein</fullName>
    </submittedName>
</protein>
<feature type="compositionally biased region" description="Low complexity" evidence="1">
    <location>
        <begin position="214"/>
        <end position="223"/>
    </location>
</feature>
<dbReference type="Pfam" id="PF00005">
    <property type="entry name" value="ABC_tran"/>
    <property type="match status" value="1"/>
</dbReference>
<evidence type="ECO:0000313" key="3">
    <source>
        <dbReference type="EMBL" id="MBD3930247.1"/>
    </source>
</evidence>
<dbReference type="RefSeq" id="WP_191207541.1">
    <property type="nucleotide sequence ID" value="NZ_BAABKL010000039.1"/>
</dbReference>
<comment type="caution">
    <text evidence="3">The sequence shown here is derived from an EMBL/GenBank/DDBJ whole genome shotgun (WGS) entry which is preliminary data.</text>
</comment>
<keyword evidence="3" id="KW-0067">ATP-binding</keyword>
<dbReference type="GO" id="GO:0016887">
    <property type="term" value="F:ATP hydrolysis activity"/>
    <property type="evidence" value="ECO:0007669"/>
    <property type="project" value="InterPro"/>
</dbReference>
<dbReference type="GO" id="GO:0022857">
    <property type="term" value="F:transmembrane transporter activity"/>
    <property type="evidence" value="ECO:0007669"/>
    <property type="project" value="TreeGrafter"/>
</dbReference>
<dbReference type="AlphaFoldDB" id="A0A927EWX4"/>
<dbReference type="Gene3D" id="3.40.50.300">
    <property type="entry name" value="P-loop containing nucleotide triphosphate hydrolases"/>
    <property type="match status" value="1"/>
</dbReference>
<dbReference type="EMBL" id="JACXYU010000001">
    <property type="protein sequence ID" value="MBD3930247.1"/>
    <property type="molecule type" value="Genomic_DNA"/>
</dbReference>